<keyword evidence="2" id="KW-0472">Membrane</keyword>
<name>G8ZR42_TORDE</name>
<gene>
    <name evidence="3" type="primary">TDEL0C00950</name>
    <name evidence="3" type="ORF">TDEL_0C00950</name>
</gene>
<dbReference type="GeneID" id="11500319"/>
<evidence type="ECO:0000256" key="1">
    <source>
        <dbReference type="SAM" id="MobiDB-lite"/>
    </source>
</evidence>
<dbReference type="HOGENOM" id="CLU_145613_0_0_1"/>
<protein>
    <submittedName>
        <fullName evidence="3">Uncharacterized protein</fullName>
    </submittedName>
</protein>
<dbReference type="RefSeq" id="XP_003680195.1">
    <property type="nucleotide sequence ID" value="XM_003680147.1"/>
</dbReference>
<dbReference type="OrthoDB" id="4064992at2759"/>
<dbReference type="Proteomes" id="UP000005627">
    <property type="component" value="Chromosome 3"/>
</dbReference>
<dbReference type="eggNOG" id="ENOG502SFSU">
    <property type="taxonomic scope" value="Eukaryota"/>
</dbReference>
<keyword evidence="4" id="KW-1185">Reference proteome</keyword>
<feature type="transmembrane region" description="Helical" evidence="2">
    <location>
        <begin position="100"/>
        <end position="121"/>
    </location>
</feature>
<dbReference type="AlphaFoldDB" id="G8ZR42"/>
<organism evidence="3 4">
    <name type="scientific">Torulaspora delbrueckii</name>
    <name type="common">Yeast</name>
    <name type="synonym">Candida colliculosa</name>
    <dbReference type="NCBI Taxonomy" id="4950"/>
    <lineage>
        <taxon>Eukaryota</taxon>
        <taxon>Fungi</taxon>
        <taxon>Dikarya</taxon>
        <taxon>Ascomycota</taxon>
        <taxon>Saccharomycotina</taxon>
        <taxon>Saccharomycetes</taxon>
        <taxon>Saccharomycetales</taxon>
        <taxon>Saccharomycetaceae</taxon>
        <taxon>Torulaspora</taxon>
    </lineage>
</organism>
<keyword evidence="2" id="KW-0812">Transmembrane</keyword>
<evidence type="ECO:0000313" key="3">
    <source>
        <dbReference type="EMBL" id="CCE90984.1"/>
    </source>
</evidence>
<feature type="transmembrane region" description="Helical" evidence="2">
    <location>
        <begin position="57"/>
        <end position="80"/>
    </location>
</feature>
<dbReference type="EMBL" id="HE616744">
    <property type="protein sequence ID" value="CCE90984.1"/>
    <property type="molecule type" value="Genomic_DNA"/>
</dbReference>
<dbReference type="InParanoid" id="G8ZR42"/>
<keyword evidence="2" id="KW-1133">Transmembrane helix</keyword>
<feature type="compositionally biased region" description="Polar residues" evidence="1">
    <location>
        <begin position="10"/>
        <end position="20"/>
    </location>
</feature>
<reference evidence="3 4" key="1">
    <citation type="journal article" date="2011" name="Proc. Natl. Acad. Sci. U.S.A.">
        <title>Evolutionary erosion of yeast sex chromosomes by mating-type switching accidents.</title>
        <authorList>
            <person name="Gordon J.L."/>
            <person name="Armisen D."/>
            <person name="Proux-Wera E."/>
            <person name="Oheigeartaigh S.S."/>
            <person name="Byrne K.P."/>
            <person name="Wolfe K.H."/>
        </authorList>
    </citation>
    <scope>NUCLEOTIDE SEQUENCE [LARGE SCALE GENOMIC DNA]</scope>
    <source>
        <strain evidence="4">ATCC 10662 / CBS 1146 / NBRC 0425 / NCYC 2629 / NRRL Y-866</strain>
    </source>
</reference>
<feature type="region of interest" description="Disordered" evidence="1">
    <location>
        <begin position="1"/>
        <end position="29"/>
    </location>
</feature>
<evidence type="ECO:0000256" key="2">
    <source>
        <dbReference type="SAM" id="Phobius"/>
    </source>
</evidence>
<proteinExistence type="predicted"/>
<sequence length="153" mass="17195">MTSGVDGPFETSSKSFTGVETQRIRRRSPESRAFGKGIFESRHSSSSRNREGSTISWQLICSSTSVAVSSFLVFLLGVNIVIQYRTMVLEDRAGLIRKSFYLIFSVLAIYAIVQFNVWLLAKLKPSSVRRSRDSVNYERLSSVEANIELDSLN</sequence>
<evidence type="ECO:0000313" key="4">
    <source>
        <dbReference type="Proteomes" id="UP000005627"/>
    </source>
</evidence>
<dbReference type="KEGG" id="tdl:TDEL_0C00950"/>
<accession>G8ZR42</accession>